<name>A0A3E2CAA4_GARVA</name>
<protein>
    <submittedName>
        <fullName evidence="2">DNA recombinase</fullName>
    </submittedName>
</protein>
<dbReference type="InterPro" id="IPR025827">
    <property type="entry name" value="Zn_ribbon_recom_dom"/>
</dbReference>
<dbReference type="AlphaFoldDB" id="A0A3E2CAA4"/>
<evidence type="ECO:0000313" key="3">
    <source>
        <dbReference type="Proteomes" id="UP000258379"/>
    </source>
</evidence>
<evidence type="ECO:0000313" key="2">
    <source>
        <dbReference type="EMBL" id="RFT28565.1"/>
    </source>
</evidence>
<organism evidence="2 3">
    <name type="scientific">Gardnerella vaginalis</name>
    <dbReference type="NCBI Taxonomy" id="2702"/>
    <lineage>
        <taxon>Bacteria</taxon>
        <taxon>Bacillati</taxon>
        <taxon>Actinomycetota</taxon>
        <taxon>Actinomycetes</taxon>
        <taxon>Bifidobacteriales</taxon>
        <taxon>Bifidobacteriaceae</taxon>
        <taxon>Gardnerella</taxon>
    </lineage>
</organism>
<feature type="domain" description="Recombinase zinc beta ribbon" evidence="1">
    <location>
        <begin position="19"/>
        <end position="79"/>
    </location>
</feature>
<dbReference type="EMBL" id="NNRU01000004">
    <property type="protein sequence ID" value="RFT28565.1"/>
    <property type="molecule type" value="Genomic_DNA"/>
</dbReference>
<reference evidence="2 3" key="1">
    <citation type="submission" date="2017-07" db="EMBL/GenBank/DDBJ databases">
        <title>A comparative genomics approach to explaining the enigmatic role of Gardnerella vaginalis in the vaginal microbiome.</title>
        <authorList>
            <person name="Vancuren S.J."/>
            <person name="Hill J.E."/>
        </authorList>
    </citation>
    <scope>NUCLEOTIDE SEQUENCE [LARGE SCALE GENOMIC DNA]</scope>
    <source>
        <strain evidence="2 3">WP023</strain>
    </source>
</reference>
<evidence type="ECO:0000259" key="1">
    <source>
        <dbReference type="Pfam" id="PF13408"/>
    </source>
</evidence>
<accession>A0A3E2CAA4</accession>
<proteinExistence type="predicted"/>
<feature type="non-terminal residue" evidence="2">
    <location>
        <position position="102"/>
    </location>
</feature>
<sequence>MFSGEENKKRRVYSSKYALSSLCVCSKCGDVYRRIAWNNRGVRSVVWRCCTRWENGPSACDAPTVQENELQSAIVKAINKVFSISDEVLDMLKNNIREIIAG</sequence>
<dbReference type="Pfam" id="PF13408">
    <property type="entry name" value="Zn_ribbon_recom"/>
    <property type="match status" value="1"/>
</dbReference>
<gene>
    <name evidence="2" type="ORF">CG405_05020</name>
</gene>
<dbReference type="Proteomes" id="UP000258379">
    <property type="component" value="Unassembled WGS sequence"/>
</dbReference>
<comment type="caution">
    <text evidence="2">The sequence shown here is derived from an EMBL/GenBank/DDBJ whole genome shotgun (WGS) entry which is preliminary data.</text>
</comment>